<feature type="transmembrane region" description="Helical" evidence="1">
    <location>
        <begin position="79"/>
        <end position="106"/>
    </location>
</feature>
<dbReference type="RefSeq" id="WP_090703492.1">
    <property type="nucleotide sequence ID" value="NZ_FOSP01000065.1"/>
</dbReference>
<dbReference type="EMBL" id="FOSP01000065">
    <property type="protein sequence ID" value="SFL34564.1"/>
    <property type="molecule type" value="Genomic_DNA"/>
</dbReference>
<keyword evidence="3" id="KW-1185">Reference proteome</keyword>
<reference evidence="3" key="1">
    <citation type="submission" date="2016-10" db="EMBL/GenBank/DDBJ databases">
        <authorList>
            <person name="Varghese N."/>
            <person name="Submissions S."/>
        </authorList>
    </citation>
    <scope>NUCLEOTIDE SEQUENCE [LARGE SCALE GENOMIC DNA]</scope>
    <source>
        <strain evidence="3">Nm69</strain>
    </source>
</reference>
<feature type="transmembrane region" description="Helical" evidence="1">
    <location>
        <begin position="166"/>
        <end position="190"/>
    </location>
</feature>
<protein>
    <recommendedName>
        <fullName evidence="4">Cobalamin ABC transporter</fullName>
    </recommendedName>
</protein>
<accession>A0A1I4GX35</accession>
<keyword evidence="1" id="KW-1133">Transmembrane helix</keyword>
<keyword evidence="1" id="KW-0812">Transmembrane</keyword>
<feature type="transmembrane region" description="Helical" evidence="1">
    <location>
        <begin position="20"/>
        <end position="36"/>
    </location>
</feature>
<feature type="transmembrane region" description="Helical" evidence="1">
    <location>
        <begin position="48"/>
        <end position="73"/>
    </location>
</feature>
<sequence length="202" mass="22536">MPKLSTLSNVPALAERHQIVIALMLVSLMIITRGHHFSSLHNLPGASWAVFFLAGIYLRTVWPLVGFLALSWWLDFAAYTWGGASGFCLTPAYVFLLPAYAALWLAGRWYAGQHQFALNTLLPLSLSMVTGLILCELFSSGGFYFFSGRFTDATWVEFAGRTLNYFPMYIESFLFYTGVAIVMHAALVMINQQRNLRGTTTG</sequence>
<dbReference type="STRING" id="52441.SAMN05216302_10653"/>
<evidence type="ECO:0000313" key="2">
    <source>
        <dbReference type="EMBL" id="SFL34564.1"/>
    </source>
</evidence>
<organism evidence="2 3">
    <name type="scientific">Nitrosomonas aestuarii</name>
    <dbReference type="NCBI Taxonomy" id="52441"/>
    <lineage>
        <taxon>Bacteria</taxon>
        <taxon>Pseudomonadati</taxon>
        <taxon>Pseudomonadota</taxon>
        <taxon>Betaproteobacteria</taxon>
        <taxon>Nitrosomonadales</taxon>
        <taxon>Nitrosomonadaceae</taxon>
        <taxon>Nitrosomonas</taxon>
    </lineage>
</organism>
<evidence type="ECO:0008006" key="4">
    <source>
        <dbReference type="Google" id="ProtNLM"/>
    </source>
</evidence>
<dbReference type="AlphaFoldDB" id="A0A1I4GX35"/>
<gene>
    <name evidence="2" type="ORF">SAMN05216302_10653</name>
</gene>
<evidence type="ECO:0000256" key="1">
    <source>
        <dbReference type="SAM" id="Phobius"/>
    </source>
</evidence>
<proteinExistence type="predicted"/>
<keyword evidence="1" id="KW-0472">Membrane</keyword>
<dbReference type="OrthoDB" id="9787530at2"/>
<dbReference type="Proteomes" id="UP000199533">
    <property type="component" value="Unassembled WGS sequence"/>
</dbReference>
<name>A0A1I4GX35_9PROT</name>
<evidence type="ECO:0000313" key="3">
    <source>
        <dbReference type="Proteomes" id="UP000199533"/>
    </source>
</evidence>
<feature type="transmembrane region" description="Helical" evidence="1">
    <location>
        <begin position="118"/>
        <end position="146"/>
    </location>
</feature>